<comment type="similarity">
    <text evidence="3 14">Belongs to the TPP enzyme family.</text>
</comment>
<dbReference type="PANTHER" id="PTHR18968:SF13">
    <property type="entry name" value="ACETOLACTATE SYNTHASE CATALYTIC SUBUNIT, MITOCHONDRIAL"/>
    <property type="match status" value="1"/>
</dbReference>
<organism evidence="18 19">
    <name type="scientific">Anaerospora hongkongensis</name>
    <dbReference type="NCBI Taxonomy" id="244830"/>
    <lineage>
        <taxon>Bacteria</taxon>
        <taxon>Bacillati</taxon>
        <taxon>Bacillota</taxon>
        <taxon>Negativicutes</taxon>
        <taxon>Selenomonadales</taxon>
        <taxon>Sporomusaceae</taxon>
        <taxon>Anaerospora</taxon>
    </lineage>
</organism>
<dbReference type="Gene3D" id="3.40.50.970">
    <property type="match status" value="2"/>
</dbReference>
<evidence type="ECO:0000259" key="16">
    <source>
        <dbReference type="Pfam" id="PF02775"/>
    </source>
</evidence>
<dbReference type="GO" id="GO:0003984">
    <property type="term" value="F:acetolactate synthase activity"/>
    <property type="evidence" value="ECO:0007669"/>
    <property type="project" value="UniProtKB-EC"/>
</dbReference>
<evidence type="ECO:0000256" key="6">
    <source>
        <dbReference type="ARBA" id="ARBA00022630"/>
    </source>
</evidence>
<dbReference type="Pfam" id="PF02775">
    <property type="entry name" value="TPP_enzyme_C"/>
    <property type="match status" value="1"/>
</dbReference>
<dbReference type="InterPro" id="IPR039368">
    <property type="entry name" value="AHAS_TPP"/>
</dbReference>
<dbReference type="InterPro" id="IPR012846">
    <property type="entry name" value="Acetolactate_synth_lsu"/>
</dbReference>
<comment type="cofactor">
    <cofactor evidence="14">
        <name>Mg(2+)</name>
        <dbReference type="ChEBI" id="CHEBI:18420"/>
    </cofactor>
    <text evidence="14">Binds 1 Mg(2+) ion per subunit.</text>
</comment>
<dbReference type="InterPro" id="IPR029061">
    <property type="entry name" value="THDP-binding"/>
</dbReference>
<evidence type="ECO:0000256" key="13">
    <source>
        <dbReference type="ARBA" id="ARBA00048670"/>
    </source>
</evidence>
<dbReference type="PANTHER" id="PTHR18968">
    <property type="entry name" value="THIAMINE PYROPHOSPHATE ENZYMES"/>
    <property type="match status" value="1"/>
</dbReference>
<keyword evidence="8 14" id="KW-0479">Metal-binding</keyword>
<dbReference type="InterPro" id="IPR011766">
    <property type="entry name" value="TPP_enzyme_TPP-bd"/>
</dbReference>
<evidence type="ECO:0000256" key="4">
    <source>
        <dbReference type="ARBA" id="ARBA00013145"/>
    </source>
</evidence>
<name>A0A4R1PPH5_9FIRM</name>
<dbReference type="GO" id="GO:0009099">
    <property type="term" value="P:L-valine biosynthetic process"/>
    <property type="evidence" value="ECO:0007669"/>
    <property type="project" value="UniProtKB-UniPathway"/>
</dbReference>
<evidence type="ECO:0000256" key="3">
    <source>
        <dbReference type="ARBA" id="ARBA00007812"/>
    </source>
</evidence>
<evidence type="ECO:0000256" key="8">
    <source>
        <dbReference type="ARBA" id="ARBA00022723"/>
    </source>
</evidence>
<dbReference type="FunFam" id="3.40.50.1220:FF:000008">
    <property type="entry name" value="Acetolactate synthase"/>
    <property type="match status" value="1"/>
</dbReference>
<comment type="catalytic activity">
    <reaction evidence="13 14">
        <text>2 pyruvate + H(+) = (2S)-2-acetolactate + CO2</text>
        <dbReference type="Rhea" id="RHEA:25249"/>
        <dbReference type="ChEBI" id="CHEBI:15361"/>
        <dbReference type="ChEBI" id="CHEBI:15378"/>
        <dbReference type="ChEBI" id="CHEBI:16526"/>
        <dbReference type="ChEBI" id="CHEBI:58476"/>
        <dbReference type="EC" id="2.2.1.6"/>
    </reaction>
</comment>
<reference evidence="18 19" key="1">
    <citation type="submission" date="2019-03" db="EMBL/GenBank/DDBJ databases">
        <title>Genomic Encyclopedia of Type Strains, Phase IV (KMG-IV): sequencing the most valuable type-strain genomes for metagenomic binning, comparative biology and taxonomic classification.</title>
        <authorList>
            <person name="Goeker M."/>
        </authorList>
    </citation>
    <scope>NUCLEOTIDE SEQUENCE [LARGE SCALE GENOMIC DNA]</scope>
    <source>
        <strain evidence="18 19">DSM 15969</strain>
    </source>
</reference>
<comment type="cofactor">
    <cofactor evidence="14">
        <name>thiamine diphosphate</name>
        <dbReference type="ChEBI" id="CHEBI:58937"/>
    </cofactor>
    <text evidence="14">Binds 1 thiamine pyrophosphate per subunit.</text>
</comment>
<comment type="pathway">
    <text evidence="2 14">Amino-acid biosynthesis; L-valine biosynthesis; L-valine from pyruvate: step 1/4.</text>
</comment>
<dbReference type="NCBIfam" id="TIGR00118">
    <property type="entry name" value="acolac_lg"/>
    <property type="match status" value="1"/>
</dbReference>
<keyword evidence="19" id="KW-1185">Reference proteome</keyword>
<dbReference type="CDD" id="cd02015">
    <property type="entry name" value="TPP_AHAS"/>
    <property type="match status" value="1"/>
</dbReference>
<dbReference type="GO" id="GO:0009097">
    <property type="term" value="P:isoleucine biosynthetic process"/>
    <property type="evidence" value="ECO:0007669"/>
    <property type="project" value="UniProtKB-UniPathway"/>
</dbReference>
<sequence>MTFKNNSIAQYEMSNEEAVLLKLLGAEVVIEALKREGVELVFGYPGGAVLTLYDALYKTNFPHILTRHEQGAVHAADGYARATGKVGVCFATSGPGGTNLITGIATAYMDSVPLVAITGQVGVSLIGKDSFQEADMCGITTPITKHNYLVKKAQELPRVLKEAFHIARTGRPGPVVIDISKDVFNSIIEFDYPDSVALRGYRPLFAGEEAAIDAVVTALQQAKKPLLFVGGGVNLSDTAEQLRELTALTGVPVTASLMGLGCVASDAPEHLGMLGMHGTYAANMATVECDLLIALGARFDDRVTSLVKDFAPQAKIVHFDIDPAEVNKNVRCDLRVVGDLRWSLPLFVDKFRQAALPQAYQETIGAWRLQVEAWKEENPLTYNRASEAVMPQELIECVSKLTQGKAVIVTDVGQHQMWTAQYYTFTKPRSLLTSGGLGTMGYGLPAAMGAQLGLPEKPVVLFTGDGSIMMNCQELATTADNGLPLKIIVFNNQVLGMVNQWQRTFYGQRYSHSTTKGATDFVKLAEAMGVTGIRVACREELAPALQQAFELEGPVLVEVLLPAAEDVVPMVPPGGRLDQMILGGLES</sequence>
<keyword evidence="7 14" id="KW-0808">Transferase</keyword>
<dbReference type="InterPro" id="IPR029035">
    <property type="entry name" value="DHS-like_NAD/FAD-binding_dom"/>
</dbReference>
<comment type="caution">
    <text evidence="18">The sequence shown here is derived from an EMBL/GenBank/DDBJ whole genome shotgun (WGS) entry which is preliminary data.</text>
</comment>
<dbReference type="GO" id="GO:0050660">
    <property type="term" value="F:flavin adenine dinucleotide binding"/>
    <property type="evidence" value="ECO:0007669"/>
    <property type="project" value="InterPro"/>
</dbReference>
<feature type="domain" description="Thiamine pyrophosphate enzyme central" evidence="15">
    <location>
        <begin position="212"/>
        <end position="344"/>
    </location>
</feature>
<dbReference type="PROSITE" id="PS00187">
    <property type="entry name" value="TPP_ENZYMES"/>
    <property type="match status" value="1"/>
</dbReference>
<keyword evidence="9" id="KW-0274">FAD</keyword>
<dbReference type="FunFam" id="3.40.50.970:FF:000016">
    <property type="entry name" value="Acetolactate synthase"/>
    <property type="match status" value="1"/>
</dbReference>
<evidence type="ECO:0000256" key="2">
    <source>
        <dbReference type="ARBA" id="ARBA00005025"/>
    </source>
</evidence>
<keyword evidence="10 14" id="KW-0460">Magnesium</keyword>
<dbReference type="UniPathway" id="UPA00049">
    <property type="reaction ID" value="UER00059"/>
</dbReference>
<dbReference type="SUPFAM" id="SSF52518">
    <property type="entry name" value="Thiamin diphosphate-binding fold (THDP-binding)"/>
    <property type="match status" value="2"/>
</dbReference>
<keyword evidence="11 14" id="KW-0786">Thiamine pyrophosphate</keyword>
<dbReference type="GO" id="GO:0030976">
    <property type="term" value="F:thiamine pyrophosphate binding"/>
    <property type="evidence" value="ECO:0007669"/>
    <property type="project" value="UniProtKB-UniRule"/>
</dbReference>
<proteinExistence type="inferred from homology"/>
<evidence type="ECO:0000259" key="17">
    <source>
        <dbReference type="Pfam" id="PF02776"/>
    </source>
</evidence>
<evidence type="ECO:0000313" key="18">
    <source>
        <dbReference type="EMBL" id="TCL32696.1"/>
    </source>
</evidence>
<dbReference type="AlphaFoldDB" id="A0A4R1PPH5"/>
<evidence type="ECO:0000259" key="15">
    <source>
        <dbReference type="Pfam" id="PF00205"/>
    </source>
</evidence>
<feature type="domain" description="Thiamine pyrophosphate enzyme TPP-binding" evidence="16">
    <location>
        <begin position="411"/>
        <end position="559"/>
    </location>
</feature>
<evidence type="ECO:0000256" key="12">
    <source>
        <dbReference type="ARBA" id="ARBA00023304"/>
    </source>
</evidence>
<comment type="pathway">
    <text evidence="1 14">Amino-acid biosynthesis; L-isoleucine biosynthesis; L-isoleucine from 2-oxobutanoate: step 1/4.</text>
</comment>
<dbReference type="FunFam" id="3.40.50.970:FF:000007">
    <property type="entry name" value="Acetolactate synthase"/>
    <property type="match status" value="1"/>
</dbReference>
<dbReference type="GO" id="GO:0005948">
    <property type="term" value="C:acetolactate synthase complex"/>
    <property type="evidence" value="ECO:0007669"/>
    <property type="project" value="TreeGrafter"/>
</dbReference>
<evidence type="ECO:0000256" key="10">
    <source>
        <dbReference type="ARBA" id="ARBA00022842"/>
    </source>
</evidence>
<protein>
    <recommendedName>
        <fullName evidence="4 14">Acetolactate synthase</fullName>
        <ecNumber evidence="4 14">2.2.1.6</ecNumber>
    </recommendedName>
</protein>
<dbReference type="Gene3D" id="3.40.50.1220">
    <property type="entry name" value="TPP-binding domain"/>
    <property type="match status" value="1"/>
</dbReference>
<dbReference type="EMBL" id="SLUI01000020">
    <property type="protein sequence ID" value="TCL32696.1"/>
    <property type="molecule type" value="Genomic_DNA"/>
</dbReference>
<dbReference type="EC" id="2.2.1.6" evidence="4 14"/>
<keyword evidence="6" id="KW-0285">Flavoprotein</keyword>
<accession>A0A4R1PPH5</accession>
<dbReference type="Pfam" id="PF02776">
    <property type="entry name" value="TPP_enzyme_N"/>
    <property type="match status" value="1"/>
</dbReference>
<dbReference type="SUPFAM" id="SSF52467">
    <property type="entry name" value="DHS-like NAD/FAD-binding domain"/>
    <property type="match status" value="1"/>
</dbReference>
<dbReference type="Pfam" id="PF00205">
    <property type="entry name" value="TPP_enzyme_M"/>
    <property type="match status" value="1"/>
</dbReference>
<evidence type="ECO:0000256" key="11">
    <source>
        <dbReference type="ARBA" id="ARBA00023052"/>
    </source>
</evidence>
<dbReference type="InterPro" id="IPR012001">
    <property type="entry name" value="Thiamin_PyroP_enz_TPP-bd_dom"/>
</dbReference>
<dbReference type="CDD" id="cd07035">
    <property type="entry name" value="TPP_PYR_POX_like"/>
    <property type="match status" value="1"/>
</dbReference>
<dbReference type="InterPro" id="IPR000399">
    <property type="entry name" value="TPP-bd_CS"/>
</dbReference>
<evidence type="ECO:0000256" key="7">
    <source>
        <dbReference type="ARBA" id="ARBA00022679"/>
    </source>
</evidence>
<feature type="domain" description="Thiamine pyrophosphate enzyme N-terminal TPP-binding" evidence="17">
    <location>
        <begin position="25"/>
        <end position="135"/>
    </location>
</feature>
<gene>
    <name evidence="18" type="ORF">EV210_12015</name>
</gene>
<keyword evidence="5 14" id="KW-0028">Amino-acid biosynthesis</keyword>
<dbReference type="InterPro" id="IPR045229">
    <property type="entry name" value="TPP_enz"/>
</dbReference>
<dbReference type="UniPathway" id="UPA00047">
    <property type="reaction ID" value="UER00055"/>
</dbReference>
<evidence type="ECO:0000256" key="9">
    <source>
        <dbReference type="ARBA" id="ARBA00022827"/>
    </source>
</evidence>
<dbReference type="GO" id="GO:0000287">
    <property type="term" value="F:magnesium ion binding"/>
    <property type="evidence" value="ECO:0007669"/>
    <property type="project" value="UniProtKB-UniRule"/>
</dbReference>
<evidence type="ECO:0000256" key="5">
    <source>
        <dbReference type="ARBA" id="ARBA00022605"/>
    </source>
</evidence>
<dbReference type="InterPro" id="IPR012000">
    <property type="entry name" value="Thiamin_PyroP_enz_cen_dom"/>
</dbReference>
<evidence type="ECO:0000313" key="19">
    <source>
        <dbReference type="Proteomes" id="UP000295063"/>
    </source>
</evidence>
<keyword evidence="12 14" id="KW-0100">Branched-chain amino acid biosynthesis</keyword>
<evidence type="ECO:0000256" key="1">
    <source>
        <dbReference type="ARBA" id="ARBA00004974"/>
    </source>
</evidence>
<dbReference type="Proteomes" id="UP000295063">
    <property type="component" value="Unassembled WGS sequence"/>
</dbReference>
<evidence type="ECO:0000256" key="14">
    <source>
        <dbReference type="RuleBase" id="RU003591"/>
    </source>
</evidence>